<accession>A0AAF0YHH3</accession>
<gene>
    <name evidence="1" type="ORF">LOC62_05G007198</name>
</gene>
<evidence type="ECO:0000313" key="2">
    <source>
        <dbReference type="Proteomes" id="UP000827549"/>
    </source>
</evidence>
<dbReference type="EMBL" id="CP086718">
    <property type="protein sequence ID" value="WOO83678.1"/>
    <property type="molecule type" value="Genomic_DNA"/>
</dbReference>
<dbReference type="RefSeq" id="XP_062629704.1">
    <property type="nucleotide sequence ID" value="XM_062773720.1"/>
</dbReference>
<reference evidence="1" key="1">
    <citation type="submission" date="2023-10" db="EMBL/GenBank/DDBJ databases">
        <authorList>
            <person name="Noh H."/>
        </authorList>
    </citation>
    <scope>NUCLEOTIDE SEQUENCE</scope>
    <source>
        <strain evidence="1">DUCC4014</strain>
    </source>
</reference>
<keyword evidence="2" id="KW-1185">Reference proteome</keyword>
<name>A0AAF0YHH3_9TREE</name>
<dbReference type="GeneID" id="87810372"/>
<sequence>MRTMIISIIDEVTKHHDFVSYTHLVNQHIALGGLGVPLAPDVGVELARLGNRIQTCDGTSAEVKEEAASWIRRVFAMHDGGRGQRVMTQGCYPDLQLSSSSRTSSASAPSSHALAIRPDPALAALAAAFAAQRADDVAQRAENARLLRALVERVERLQNSLDAFAAA</sequence>
<protein>
    <submittedName>
        <fullName evidence="1">Uncharacterized protein</fullName>
    </submittedName>
</protein>
<dbReference type="AlphaFoldDB" id="A0AAF0YHH3"/>
<dbReference type="Proteomes" id="UP000827549">
    <property type="component" value="Chromosome 5"/>
</dbReference>
<proteinExistence type="predicted"/>
<organism evidence="1 2">
    <name type="scientific">Vanrija pseudolonga</name>
    <dbReference type="NCBI Taxonomy" id="143232"/>
    <lineage>
        <taxon>Eukaryota</taxon>
        <taxon>Fungi</taxon>
        <taxon>Dikarya</taxon>
        <taxon>Basidiomycota</taxon>
        <taxon>Agaricomycotina</taxon>
        <taxon>Tremellomycetes</taxon>
        <taxon>Trichosporonales</taxon>
        <taxon>Trichosporonaceae</taxon>
        <taxon>Vanrija</taxon>
    </lineage>
</organism>
<evidence type="ECO:0000313" key="1">
    <source>
        <dbReference type="EMBL" id="WOO83678.1"/>
    </source>
</evidence>